<keyword evidence="4" id="KW-0812">Transmembrane</keyword>
<dbReference type="PROSITE" id="PS50077">
    <property type="entry name" value="HEAT_REPEAT"/>
    <property type="match status" value="1"/>
</dbReference>
<accession>F0SHS7</accession>
<proteinExistence type="predicted"/>
<keyword evidence="4" id="KW-0472">Membrane</keyword>
<evidence type="ECO:0000313" key="5">
    <source>
        <dbReference type="EMBL" id="ADY59557.1"/>
    </source>
</evidence>
<dbReference type="SUPFAM" id="SSF101908">
    <property type="entry name" value="Putative isomerase YbhE"/>
    <property type="match status" value="1"/>
</dbReference>
<feature type="compositionally biased region" description="Low complexity" evidence="3">
    <location>
        <begin position="141"/>
        <end position="181"/>
    </location>
</feature>
<dbReference type="InterPro" id="IPR011989">
    <property type="entry name" value="ARM-like"/>
</dbReference>
<dbReference type="EMBL" id="CP002546">
    <property type="protein sequence ID" value="ADY59557.1"/>
    <property type="molecule type" value="Genomic_DNA"/>
</dbReference>
<dbReference type="PANTHER" id="PTHR12697:SF5">
    <property type="entry name" value="DEOXYHYPUSINE HYDROXYLASE"/>
    <property type="match status" value="1"/>
</dbReference>
<keyword evidence="2" id="KW-0853">WD repeat</keyword>
<feature type="repeat" description="WD" evidence="2">
    <location>
        <begin position="801"/>
        <end position="833"/>
    </location>
</feature>
<dbReference type="Gene3D" id="2.130.10.10">
    <property type="entry name" value="YVTN repeat-like/Quinoprotein amine dehydrogenase"/>
    <property type="match status" value="1"/>
</dbReference>
<feature type="compositionally biased region" description="Polar residues" evidence="3">
    <location>
        <begin position="13"/>
        <end position="47"/>
    </location>
</feature>
<dbReference type="HOGENOM" id="CLU_285270_0_0_0"/>
<feature type="region of interest" description="Disordered" evidence="3">
    <location>
        <begin position="215"/>
        <end position="238"/>
    </location>
</feature>
<dbReference type="SMART" id="SM00567">
    <property type="entry name" value="EZ_HEAT"/>
    <property type="match status" value="15"/>
</dbReference>
<dbReference type="Proteomes" id="UP000006860">
    <property type="component" value="Chromosome"/>
</dbReference>
<keyword evidence="4" id="KW-1133">Transmembrane helix</keyword>
<gene>
    <name evidence="5" type="ordered locus">Plabr_1950</name>
</gene>
<dbReference type="PANTHER" id="PTHR12697">
    <property type="entry name" value="PBS LYASE HEAT-LIKE PROTEIN"/>
    <property type="match status" value="1"/>
</dbReference>
<dbReference type="InterPro" id="IPR015943">
    <property type="entry name" value="WD40/YVTN_repeat-like_dom_sf"/>
</dbReference>
<keyword evidence="6" id="KW-1185">Reference proteome</keyword>
<dbReference type="InterPro" id="IPR016024">
    <property type="entry name" value="ARM-type_fold"/>
</dbReference>
<feature type="transmembrane region" description="Helical" evidence="4">
    <location>
        <begin position="765"/>
        <end position="786"/>
    </location>
</feature>
<evidence type="ECO:0000256" key="2">
    <source>
        <dbReference type="PROSITE-ProRule" id="PRU00221"/>
    </source>
</evidence>
<feature type="region of interest" description="Disordered" evidence="3">
    <location>
        <begin position="59"/>
        <end position="200"/>
    </location>
</feature>
<comment type="function">
    <text evidence="1">Catalyzes the hydroxylation of the N(6)-(4-aminobutyl)-L-lysine intermediate produced by deoxyhypusine synthase/DHPS on a critical lysine of the eukaryotic translation initiation factor 5A/eIF-5A. This is the second step of the post-translational modification of that lysine into an unusual amino acid residue named hypusine. Hypusination is unique to mature eIF-5A factor and is essential for its function.</text>
</comment>
<evidence type="ECO:0000256" key="1">
    <source>
        <dbReference type="ARBA" id="ARBA00045876"/>
    </source>
</evidence>
<name>F0SHS7_RUBBR</name>
<organism evidence="5 6">
    <name type="scientific">Rubinisphaera brasiliensis (strain ATCC 49424 / DSM 5305 / JCM 21570 / IAM 15109 / NBRC 103401 / IFAM 1448)</name>
    <name type="common">Planctomyces brasiliensis</name>
    <dbReference type="NCBI Taxonomy" id="756272"/>
    <lineage>
        <taxon>Bacteria</taxon>
        <taxon>Pseudomonadati</taxon>
        <taxon>Planctomycetota</taxon>
        <taxon>Planctomycetia</taxon>
        <taxon>Planctomycetales</taxon>
        <taxon>Planctomycetaceae</taxon>
        <taxon>Rubinisphaera</taxon>
    </lineage>
</organism>
<dbReference type="Gene3D" id="1.25.10.10">
    <property type="entry name" value="Leucine-rich Repeat Variant"/>
    <property type="match status" value="3"/>
</dbReference>
<feature type="region of interest" description="Disordered" evidence="3">
    <location>
        <begin position="1"/>
        <end position="47"/>
    </location>
</feature>
<evidence type="ECO:0000256" key="3">
    <source>
        <dbReference type="SAM" id="MobiDB-lite"/>
    </source>
</evidence>
<dbReference type="eggNOG" id="COG1413">
    <property type="taxonomic scope" value="Bacteria"/>
</dbReference>
<reference evidence="6" key="1">
    <citation type="submission" date="2011-02" db="EMBL/GenBank/DDBJ databases">
        <title>The complete genome of Planctomyces brasiliensis DSM 5305.</title>
        <authorList>
            <person name="Lucas S."/>
            <person name="Copeland A."/>
            <person name="Lapidus A."/>
            <person name="Bruce D."/>
            <person name="Goodwin L."/>
            <person name="Pitluck S."/>
            <person name="Kyrpides N."/>
            <person name="Mavromatis K."/>
            <person name="Pagani I."/>
            <person name="Ivanova N."/>
            <person name="Ovchinnikova G."/>
            <person name="Lu M."/>
            <person name="Detter J.C."/>
            <person name="Han C."/>
            <person name="Land M."/>
            <person name="Hauser L."/>
            <person name="Markowitz V."/>
            <person name="Cheng J.-F."/>
            <person name="Hugenholtz P."/>
            <person name="Woyke T."/>
            <person name="Wu D."/>
            <person name="Tindall B."/>
            <person name="Pomrenke H.G."/>
            <person name="Brambilla E."/>
            <person name="Klenk H.-P."/>
            <person name="Eisen J.A."/>
        </authorList>
    </citation>
    <scope>NUCLEOTIDE SEQUENCE [LARGE SCALE GENOMIC DNA]</scope>
    <source>
        <strain evidence="6">ATCC 49424 / DSM 5305 / JCM 21570 / NBRC 103401 / IFAM 1448</strain>
    </source>
</reference>
<dbReference type="STRING" id="756272.Plabr_1950"/>
<dbReference type="InterPro" id="IPR001680">
    <property type="entry name" value="WD40_rpt"/>
</dbReference>
<feature type="compositionally biased region" description="Low complexity" evidence="3">
    <location>
        <begin position="74"/>
        <end position="90"/>
    </location>
</feature>
<dbReference type="Pfam" id="PF13646">
    <property type="entry name" value="HEAT_2"/>
    <property type="match status" value="4"/>
</dbReference>
<dbReference type="AlphaFoldDB" id="F0SHS7"/>
<dbReference type="SMART" id="SM00320">
    <property type="entry name" value="WD40"/>
    <property type="match status" value="3"/>
</dbReference>
<evidence type="ECO:0000256" key="4">
    <source>
        <dbReference type="SAM" id="Phobius"/>
    </source>
</evidence>
<dbReference type="SUPFAM" id="SSF48371">
    <property type="entry name" value="ARM repeat"/>
    <property type="match status" value="1"/>
</dbReference>
<dbReference type="InterPro" id="IPR021133">
    <property type="entry name" value="HEAT_type_2"/>
</dbReference>
<dbReference type="PROSITE" id="PS50082">
    <property type="entry name" value="WD_REPEATS_2"/>
    <property type="match status" value="1"/>
</dbReference>
<protein>
    <submittedName>
        <fullName evidence="5">HEAT domain containing protein</fullName>
    </submittedName>
</protein>
<feature type="compositionally biased region" description="Pro residues" evidence="3">
    <location>
        <begin position="107"/>
        <end position="126"/>
    </location>
</feature>
<dbReference type="KEGG" id="pbs:Plabr_1950"/>
<evidence type="ECO:0000313" key="6">
    <source>
        <dbReference type="Proteomes" id="UP000006860"/>
    </source>
</evidence>
<dbReference type="InterPro" id="IPR004155">
    <property type="entry name" value="PBS_lyase_HEAT"/>
</dbReference>
<sequence>MPAAMVRCRECGQRTTEAPGNTTSQASGIFRAQSQSREQAPQPQNALSLDDMLNFAEDVESSTSSVFKLSRTMPSKPAASQNSAPQAPLSLDDLESADSQNNSAAPQAPPSQQPPRKLPPQPPSEPRNPSQESTVGVRPVSVTPTPSAPAGTSSSESFSSGGKSSENTSSGSPTSGASASGSGPGRPRRVRERPKKDAGPTTALALAIRKALKQQAPAPETLLREEDQPSPAELKKLQKTWPKTIKRCRKTLEENYDEQGRQSINAICDAFEELGQIRDEETVEILSGHLEDSRPSVRETAARSLGETKLPSAFEPLVKRLGHESTEMRAAVVHGLGLLGDRRAILPLVALAAEDPQFNIRATDALVRIGPAAIPFLIEIAEENDPSSTLIAIQALGRLKDLRALEVLANKSAHSMATIRSHAIEAIGQLGESKGVRYLVKGLSDENIGVRIQSAIALKKMGDKRAADALVQALNDPDQDVLEHVIAALGACGDKAVVPHIIPLLDSSNNEICIAAAEALGRLGDDGAVPRLCELLSNFDGDENRAVRLKVLDSLRRLKHPDAVPYMVDLLADPQPEIRERAVDVLGQIGDQSAVVDLENLLKEDRHEGVRIACAKALGEIGDPESVAVLEDALTDTVQVRLKAVIALGQIGNDSALLSLTAMLRDQLPELRYHAAQALAEIGDKRSIRPVEVLAADSDPMVSRGAFKALAKLGDERSEKEILKAAKKRTKKATTVKASKTNFKDMFSPAVLRDMFWPDDPQRRMVIAGSGGGVLLVGIVAAAMFLSSGPTKVVRRGRPVSVAFSSDGNKLVTGRSYGVVEFWDVTGDEPNYSFDYGTSEIAAVAYVSEDNIWFASGNQVQVHNGSKSTPVVTLTAKVDRMIASLDRARIAIIDKQRNVFVYNAESKAAEGSLAFPGVERLAVSPSGKQVAAVFPDKIKVFDTLATEVAEISVDKPIRCAEFTPDGTGVAIVHGKDGRISVFTIAETPVLQGEVTPEVALNPEVIRFGKSEGQIFCFGMTGAHDKPVAEVTIGSPAIKYIENAAAGIPAAFCSVTGSASFLDPDDTAIDLLDVYSGTRSELYFSDF</sequence>
<dbReference type="GO" id="GO:0016491">
    <property type="term" value="F:oxidoreductase activity"/>
    <property type="evidence" value="ECO:0007669"/>
    <property type="project" value="TreeGrafter"/>
</dbReference>
<dbReference type="eggNOG" id="COG3391">
    <property type="taxonomic scope" value="Bacteria"/>
</dbReference>